<reference evidence="1" key="1">
    <citation type="submission" date="2021-02" db="EMBL/GenBank/DDBJ databases">
        <authorList>
            <person name="Dougan E. K."/>
            <person name="Rhodes N."/>
            <person name="Thang M."/>
            <person name="Chan C."/>
        </authorList>
    </citation>
    <scope>NUCLEOTIDE SEQUENCE</scope>
</reference>
<organism evidence="1 2">
    <name type="scientific">Symbiodinium pilosum</name>
    <name type="common">Dinoflagellate</name>
    <dbReference type="NCBI Taxonomy" id="2952"/>
    <lineage>
        <taxon>Eukaryota</taxon>
        <taxon>Sar</taxon>
        <taxon>Alveolata</taxon>
        <taxon>Dinophyceae</taxon>
        <taxon>Suessiales</taxon>
        <taxon>Symbiodiniaceae</taxon>
        <taxon>Symbiodinium</taxon>
    </lineage>
</organism>
<proteinExistence type="predicted"/>
<feature type="non-terminal residue" evidence="1">
    <location>
        <position position="128"/>
    </location>
</feature>
<dbReference type="Proteomes" id="UP000649617">
    <property type="component" value="Unassembled WGS sequence"/>
</dbReference>
<dbReference type="OrthoDB" id="10395760at2759"/>
<comment type="caution">
    <text evidence="1">The sequence shown here is derived from an EMBL/GenBank/DDBJ whole genome shotgun (WGS) entry which is preliminary data.</text>
</comment>
<protein>
    <submittedName>
        <fullName evidence="1">SELP protein</fullName>
    </submittedName>
</protein>
<accession>A0A812X6Q0</accession>
<evidence type="ECO:0000313" key="1">
    <source>
        <dbReference type="EMBL" id="CAE7708602.1"/>
    </source>
</evidence>
<sequence>MVGDAKVMLCYDTPAHSAGYAEAQTLVAAANSSGPTCMAKACTTGLPDLLGVVDNCSGATTLQTCNLQPQLGFTFESTTLACGVDGEFTGVLPDPQAAVCPTPSFGVGVGSTCANKSVGAECWAYCLS</sequence>
<dbReference type="AlphaFoldDB" id="A0A812X6Q0"/>
<dbReference type="EMBL" id="CAJNIZ010045036">
    <property type="protein sequence ID" value="CAE7708602.1"/>
    <property type="molecule type" value="Genomic_DNA"/>
</dbReference>
<name>A0A812X6Q0_SYMPI</name>
<gene>
    <name evidence="1" type="primary">SELP</name>
    <name evidence="1" type="ORF">SPIL2461_LOCUS20049</name>
</gene>
<keyword evidence="2" id="KW-1185">Reference proteome</keyword>
<evidence type="ECO:0000313" key="2">
    <source>
        <dbReference type="Proteomes" id="UP000649617"/>
    </source>
</evidence>